<evidence type="ECO:0000313" key="4">
    <source>
        <dbReference type="Proteomes" id="UP001652409"/>
    </source>
</evidence>
<evidence type="ECO:0000259" key="1">
    <source>
        <dbReference type="Pfam" id="PF02625"/>
    </source>
</evidence>
<evidence type="ECO:0000259" key="2">
    <source>
        <dbReference type="Pfam" id="PF13478"/>
    </source>
</evidence>
<gene>
    <name evidence="3" type="ORF">OCV61_09405</name>
</gene>
<dbReference type="Proteomes" id="UP001652409">
    <property type="component" value="Unassembled WGS sequence"/>
</dbReference>
<reference evidence="3 4" key="1">
    <citation type="journal article" date="2021" name="ISME Commun">
        <title>Automated analysis of genomic sequences facilitates high-throughput and comprehensive description of bacteria.</title>
        <authorList>
            <person name="Hitch T.C.A."/>
        </authorList>
    </citation>
    <scope>NUCLEOTIDE SEQUENCE [LARGE SCALE GENOMIC DNA]</scope>
    <source>
        <strain evidence="3 4">Sanger_23</strain>
    </source>
</reference>
<dbReference type="EMBL" id="JAOQJL010000016">
    <property type="protein sequence ID" value="MCU6765626.1"/>
    <property type="molecule type" value="Genomic_DNA"/>
</dbReference>
<dbReference type="PANTHER" id="PTHR30388:SF6">
    <property type="entry name" value="XANTHINE DEHYDROGENASE SUBUNIT A-RELATED"/>
    <property type="match status" value="1"/>
</dbReference>
<dbReference type="Pfam" id="PF13478">
    <property type="entry name" value="XdhC_C"/>
    <property type="match status" value="1"/>
</dbReference>
<protein>
    <submittedName>
        <fullName evidence="3">XdhC family protein</fullName>
    </submittedName>
</protein>
<sequence length="329" mass="36663">MYREIYHILEKQGKLKTVLILDGEHQGQKAYRTDLGWQGTDPRFDWHPYEEALDQIEETGIKQIYGVSFFVEIYMKNPRLILLGAGHVSCPTAKIGKMLGFHVTVMDEREEFLTKDRFPDADVLVPAPFEELSARIPAYANAYYVIVTRGHAGDGICVRQILDRPYTYLGMIGSRTKVRITMENLENEGYTREQLESVHAPIGLPLGGQMPTEIAVSIMAEIVKVKNQHYMAYCDEDVQHAVEAGRTGVMVTIISKSGSSPRGVGSKMLVGDDGKTWGSIGGGRVEYEAIRYCTQVVSPECVSYNLSNAEQGNLGMICGGQVDVLFERI</sequence>
<dbReference type="InterPro" id="IPR027051">
    <property type="entry name" value="XdhC_Rossmann_dom"/>
</dbReference>
<dbReference type="Gene3D" id="3.40.50.720">
    <property type="entry name" value="NAD(P)-binding Rossmann-like Domain"/>
    <property type="match status" value="1"/>
</dbReference>
<organism evidence="3 4">
    <name type="scientific">Blautia ammoniilytica</name>
    <dbReference type="NCBI Taxonomy" id="2981782"/>
    <lineage>
        <taxon>Bacteria</taxon>
        <taxon>Bacillati</taxon>
        <taxon>Bacillota</taxon>
        <taxon>Clostridia</taxon>
        <taxon>Lachnospirales</taxon>
        <taxon>Lachnospiraceae</taxon>
        <taxon>Blautia</taxon>
    </lineage>
</organism>
<keyword evidence="4" id="KW-1185">Reference proteome</keyword>
<dbReference type="PANTHER" id="PTHR30388">
    <property type="entry name" value="ALDEHYDE OXIDOREDUCTASE MOLYBDENUM COFACTOR ASSEMBLY PROTEIN"/>
    <property type="match status" value="1"/>
</dbReference>
<dbReference type="InterPro" id="IPR003777">
    <property type="entry name" value="XdhC_CoxI"/>
</dbReference>
<dbReference type="InterPro" id="IPR052698">
    <property type="entry name" value="MoCofactor_Util/Proc"/>
</dbReference>
<evidence type="ECO:0000313" key="3">
    <source>
        <dbReference type="EMBL" id="MCU6765626.1"/>
    </source>
</evidence>
<feature type="domain" description="XdhC Rossmann" evidence="2">
    <location>
        <begin position="80"/>
        <end position="222"/>
    </location>
</feature>
<proteinExistence type="predicted"/>
<dbReference type="RefSeq" id="WP_158421589.1">
    <property type="nucleotide sequence ID" value="NZ_JAOQJL010000016.1"/>
</dbReference>
<accession>A0ABT2TV05</accession>
<name>A0ABT2TV05_9FIRM</name>
<feature type="domain" description="XdhC- CoxI" evidence="1">
    <location>
        <begin position="242"/>
        <end position="298"/>
    </location>
</feature>
<dbReference type="Pfam" id="PF02625">
    <property type="entry name" value="XdhC_CoxI"/>
    <property type="match status" value="1"/>
</dbReference>
<comment type="caution">
    <text evidence="3">The sequence shown here is derived from an EMBL/GenBank/DDBJ whole genome shotgun (WGS) entry which is preliminary data.</text>
</comment>